<feature type="region of interest" description="Disordered" evidence="1">
    <location>
        <begin position="1"/>
        <end position="72"/>
    </location>
</feature>
<accession>A0A430LHQ6</accession>
<dbReference type="Proteomes" id="UP000287124">
    <property type="component" value="Unassembled WGS sequence"/>
</dbReference>
<sequence length="304" mass="32338">MPNENNVLDSDEHAPVTVLEPQTDSPNNSQERSEGDLTNESSDSDHPYEGLSDHGQAVQPATLSSSNEPVLAITPPSTDLDFASWMPTGAIAPSWSDCMTTRILAGDPLPDNLDQVALDMDLGPSYNGVWQYMANSPGIGAGLESSRFPAPTVDCVAVTPQGHNSSSSPSPLAVGLNLLPIESASSSAPSYEHNIWVVPLPSRIPALPIRDRIYLAHFTSHVIHIMPGQVKFLRDMCMESEPIRTCANALAAANLANRGGKFSNDGRGHWIAMQPHHGKALGFASRGIAMIQSGSGISLACRVN</sequence>
<evidence type="ECO:0000313" key="2">
    <source>
        <dbReference type="EMBL" id="RTE75252.1"/>
    </source>
</evidence>
<evidence type="ECO:0000256" key="1">
    <source>
        <dbReference type="SAM" id="MobiDB-lite"/>
    </source>
</evidence>
<comment type="caution">
    <text evidence="2">The sequence shown here is derived from an EMBL/GenBank/DDBJ whole genome shotgun (WGS) entry which is preliminary data.</text>
</comment>
<dbReference type="AlphaFoldDB" id="A0A430LHQ6"/>
<gene>
    <name evidence="2" type="ORF">BHE90_010274</name>
</gene>
<feature type="compositionally biased region" description="Basic and acidic residues" evidence="1">
    <location>
        <begin position="43"/>
        <end position="52"/>
    </location>
</feature>
<feature type="compositionally biased region" description="Polar residues" evidence="1">
    <location>
        <begin position="20"/>
        <end position="41"/>
    </location>
</feature>
<feature type="compositionally biased region" description="Polar residues" evidence="1">
    <location>
        <begin position="59"/>
        <end position="68"/>
    </location>
</feature>
<name>A0A430LHQ6_9HYPO</name>
<evidence type="ECO:0000313" key="3">
    <source>
        <dbReference type="Proteomes" id="UP000287124"/>
    </source>
</evidence>
<organism evidence="2 3">
    <name type="scientific">Fusarium euwallaceae</name>
    <dbReference type="NCBI Taxonomy" id="1147111"/>
    <lineage>
        <taxon>Eukaryota</taxon>
        <taxon>Fungi</taxon>
        <taxon>Dikarya</taxon>
        <taxon>Ascomycota</taxon>
        <taxon>Pezizomycotina</taxon>
        <taxon>Sordariomycetes</taxon>
        <taxon>Hypocreomycetidae</taxon>
        <taxon>Hypocreales</taxon>
        <taxon>Nectriaceae</taxon>
        <taxon>Fusarium</taxon>
        <taxon>Fusarium solani species complex</taxon>
    </lineage>
</organism>
<protein>
    <submittedName>
        <fullName evidence="2">Uncharacterized protein</fullName>
    </submittedName>
</protein>
<dbReference type="EMBL" id="MIKF01000192">
    <property type="protein sequence ID" value="RTE75252.1"/>
    <property type="molecule type" value="Genomic_DNA"/>
</dbReference>
<proteinExistence type="predicted"/>
<keyword evidence="3" id="KW-1185">Reference proteome</keyword>
<reference evidence="2 3" key="1">
    <citation type="submission" date="2017-06" db="EMBL/GenBank/DDBJ databases">
        <title>Comparative genomic analysis of Ambrosia Fusariam Clade fungi.</title>
        <authorList>
            <person name="Stajich J.E."/>
            <person name="Carrillo J."/>
            <person name="Kijimoto T."/>
            <person name="Eskalen A."/>
            <person name="O'Donnell K."/>
            <person name="Kasson M."/>
        </authorList>
    </citation>
    <scope>NUCLEOTIDE SEQUENCE [LARGE SCALE GENOMIC DNA]</scope>
    <source>
        <strain evidence="2 3">UCR1854</strain>
    </source>
</reference>